<keyword evidence="2" id="KW-1003">Cell membrane</keyword>
<dbReference type="PANTHER" id="PTHR42794">
    <property type="entry name" value="HEMIN IMPORT ATP-BINDING PROTEIN HMUV"/>
    <property type="match status" value="1"/>
</dbReference>
<dbReference type="SMART" id="SM00382">
    <property type="entry name" value="AAA"/>
    <property type="match status" value="1"/>
</dbReference>
<dbReference type="InterPro" id="IPR027417">
    <property type="entry name" value="P-loop_NTPase"/>
</dbReference>
<reference evidence="9 10" key="1">
    <citation type="submission" date="2018-10" db="EMBL/GenBank/DDBJ databases">
        <title>Draft genome of Cortibacter populi DSM10536.</title>
        <authorList>
            <person name="Bernier A.-M."/>
            <person name="Bernard K."/>
        </authorList>
    </citation>
    <scope>NUCLEOTIDE SEQUENCE [LARGE SCALE GENOMIC DNA]</scope>
    <source>
        <strain evidence="9 10">DSM 105136</strain>
    </source>
</reference>
<evidence type="ECO:0000256" key="1">
    <source>
        <dbReference type="ARBA" id="ARBA00022448"/>
    </source>
</evidence>
<evidence type="ECO:0000256" key="2">
    <source>
        <dbReference type="ARBA" id="ARBA00022475"/>
    </source>
</evidence>
<feature type="domain" description="ABC transporter" evidence="8">
    <location>
        <begin position="28"/>
        <end position="262"/>
    </location>
</feature>
<protein>
    <submittedName>
        <fullName evidence="9">ABC transporter ATP-binding protein</fullName>
    </submittedName>
</protein>
<dbReference type="PROSITE" id="PS00211">
    <property type="entry name" value="ABC_TRANSPORTER_1"/>
    <property type="match status" value="1"/>
</dbReference>
<keyword evidence="2" id="KW-0472">Membrane</keyword>
<dbReference type="AlphaFoldDB" id="A0A3M6QV42"/>
<name>A0A3M6QV42_9BURK</name>
<dbReference type="PROSITE" id="PS50893">
    <property type="entry name" value="ABC_TRANSPORTER_2"/>
    <property type="match status" value="1"/>
</dbReference>
<keyword evidence="10" id="KW-1185">Reference proteome</keyword>
<comment type="caution">
    <text evidence="9">The sequence shown here is derived from an EMBL/GenBank/DDBJ whole genome shotgun (WGS) entry which is preliminary data.</text>
</comment>
<keyword evidence="1" id="KW-0813">Transport</keyword>
<keyword evidence="3" id="KW-0547">Nucleotide-binding</keyword>
<organism evidence="9 10">
    <name type="scientific">Corticibacter populi</name>
    <dbReference type="NCBI Taxonomy" id="1550736"/>
    <lineage>
        <taxon>Bacteria</taxon>
        <taxon>Pseudomonadati</taxon>
        <taxon>Pseudomonadota</taxon>
        <taxon>Betaproteobacteria</taxon>
        <taxon>Burkholderiales</taxon>
        <taxon>Comamonadaceae</taxon>
        <taxon>Corticibacter</taxon>
    </lineage>
</organism>
<feature type="region of interest" description="Disordered" evidence="7">
    <location>
        <begin position="1"/>
        <end position="21"/>
    </location>
</feature>
<evidence type="ECO:0000313" key="9">
    <source>
        <dbReference type="EMBL" id="RMX06885.1"/>
    </source>
</evidence>
<evidence type="ECO:0000256" key="4">
    <source>
        <dbReference type="ARBA" id="ARBA00022840"/>
    </source>
</evidence>
<dbReference type="OrthoDB" id="5296765at2"/>
<gene>
    <name evidence="9" type="ORF">D8I35_07285</name>
</gene>
<dbReference type="Proteomes" id="UP000278006">
    <property type="component" value="Unassembled WGS sequence"/>
</dbReference>
<dbReference type="InterPro" id="IPR003439">
    <property type="entry name" value="ABC_transporter-like_ATP-bd"/>
</dbReference>
<dbReference type="InterPro" id="IPR003593">
    <property type="entry name" value="AAA+_ATPase"/>
</dbReference>
<keyword evidence="4 9" id="KW-0067">ATP-binding</keyword>
<dbReference type="InterPro" id="IPR017871">
    <property type="entry name" value="ABC_transporter-like_CS"/>
</dbReference>
<proteinExistence type="predicted"/>
<sequence>MPGDRQNDRQSGLSDDAGAGAPDGTAALQAVDLTVCLGGQPVLQGVNVVFARGRWTSIVGPNGAGKSTLLKALAGLLPASGGQVWLAGQPLAAIGARTRAQQLAWLGQGERALDELTAYDTVMLGRMPHQGWLATTTREDECIVREAMQGTQTWAFRGRSLAELSGGERQRVLLARALAVRAPLLLMDEPLANLDPPHQTQWLLDMRALLARGVTLVSVLHEVSIALQADELLVLDAGRVLHHGESGDAATRAAVEAVFRHRIAVREVEGQWTAIPNLHSSIHSNVHSKT</sequence>
<dbReference type="EMBL" id="RDQO01000002">
    <property type="protein sequence ID" value="RMX06885.1"/>
    <property type="molecule type" value="Genomic_DNA"/>
</dbReference>
<evidence type="ECO:0000259" key="8">
    <source>
        <dbReference type="PROSITE" id="PS50893"/>
    </source>
</evidence>
<dbReference type="RefSeq" id="WP_122228908.1">
    <property type="nucleotide sequence ID" value="NZ_RDQO01000002.1"/>
</dbReference>
<evidence type="ECO:0000256" key="5">
    <source>
        <dbReference type="ARBA" id="ARBA00022967"/>
    </source>
</evidence>
<dbReference type="SUPFAM" id="SSF52540">
    <property type="entry name" value="P-loop containing nucleoside triphosphate hydrolases"/>
    <property type="match status" value="1"/>
</dbReference>
<dbReference type="Pfam" id="PF00005">
    <property type="entry name" value="ABC_tran"/>
    <property type="match status" value="1"/>
</dbReference>
<keyword evidence="5" id="KW-1278">Translocase</keyword>
<evidence type="ECO:0000256" key="7">
    <source>
        <dbReference type="SAM" id="MobiDB-lite"/>
    </source>
</evidence>
<dbReference type="GO" id="GO:0016887">
    <property type="term" value="F:ATP hydrolysis activity"/>
    <property type="evidence" value="ECO:0007669"/>
    <property type="project" value="InterPro"/>
</dbReference>
<accession>A0A3M6QV42</accession>
<comment type="function">
    <text evidence="6">Part of the ABC transporter complex HmuTUV involved in hemin import. Responsible for energy coupling to the transport system.</text>
</comment>
<evidence type="ECO:0000256" key="6">
    <source>
        <dbReference type="ARBA" id="ARBA00037066"/>
    </source>
</evidence>
<evidence type="ECO:0000256" key="3">
    <source>
        <dbReference type="ARBA" id="ARBA00022741"/>
    </source>
</evidence>
<evidence type="ECO:0000313" key="10">
    <source>
        <dbReference type="Proteomes" id="UP000278006"/>
    </source>
</evidence>
<dbReference type="PANTHER" id="PTHR42794:SF1">
    <property type="entry name" value="HEMIN IMPORT ATP-BINDING PROTEIN HMUV"/>
    <property type="match status" value="1"/>
</dbReference>
<dbReference type="Gene3D" id="3.40.50.300">
    <property type="entry name" value="P-loop containing nucleotide triphosphate hydrolases"/>
    <property type="match status" value="1"/>
</dbReference>
<dbReference type="GO" id="GO:0005524">
    <property type="term" value="F:ATP binding"/>
    <property type="evidence" value="ECO:0007669"/>
    <property type="project" value="UniProtKB-KW"/>
</dbReference>